<organism evidence="7 9">
    <name type="scientific">Clostridium thermobutyricum DSM 4928</name>
    <dbReference type="NCBI Taxonomy" id="1121339"/>
    <lineage>
        <taxon>Bacteria</taxon>
        <taxon>Bacillati</taxon>
        <taxon>Bacillota</taxon>
        <taxon>Clostridia</taxon>
        <taxon>Eubacteriales</taxon>
        <taxon>Clostridiaceae</taxon>
        <taxon>Clostridium</taxon>
    </lineage>
</organism>
<dbReference type="PANTHER" id="PTHR30250">
    <property type="entry name" value="PST FAMILY PREDICTED COLANIC ACID TRANSPORTER"/>
    <property type="match status" value="1"/>
</dbReference>
<accession>A0A1V4SQE7</accession>
<evidence type="ECO:0000313" key="9">
    <source>
        <dbReference type="Proteomes" id="UP000191448"/>
    </source>
</evidence>
<dbReference type="InterPro" id="IPR002797">
    <property type="entry name" value="Polysacc_synth"/>
</dbReference>
<dbReference type="PANTHER" id="PTHR30250:SF21">
    <property type="entry name" value="LIPID II FLIPPASE MURJ"/>
    <property type="match status" value="1"/>
</dbReference>
<feature type="transmembrane region" description="Helical" evidence="6">
    <location>
        <begin position="390"/>
        <end position="408"/>
    </location>
</feature>
<protein>
    <submittedName>
        <fullName evidence="7">Stage V sporulation protein B</fullName>
    </submittedName>
</protein>
<dbReference type="AlphaFoldDB" id="A0A1V4SQE7"/>
<feature type="transmembrane region" description="Helical" evidence="6">
    <location>
        <begin position="414"/>
        <end position="433"/>
    </location>
</feature>
<feature type="transmembrane region" description="Helical" evidence="6">
    <location>
        <begin position="158"/>
        <end position="175"/>
    </location>
</feature>
<keyword evidence="5 6" id="KW-0472">Membrane</keyword>
<dbReference type="GO" id="GO:0005886">
    <property type="term" value="C:plasma membrane"/>
    <property type="evidence" value="ECO:0007669"/>
    <property type="project" value="UniProtKB-SubCell"/>
</dbReference>
<keyword evidence="2" id="KW-1003">Cell membrane</keyword>
<feature type="transmembrane region" description="Helical" evidence="6">
    <location>
        <begin position="445"/>
        <end position="466"/>
    </location>
</feature>
<dbReference type="Proteomes" id="UP000191448">
    <property type="component" value="Unassembled WGS sequence"/>
</dbReference>
<feature type="transmembrane region" description="Helical" evidence="6">
    <location>
        <begin position="181"/>
        <end position="206"/>
    </location>
</feature>
<dbReference type="InterPro" id="IPR050833">
    <property type="entry name" value="Poly_Biosynth_Transport"/>
</dbReference>
<dbReference type="EMBL" id="LTAY01000092">
    <property type="protein sequence ID" value="OPX46102.1"/>
    <property type="molecule type" value="Genomic_DNA"/>
</dbReference>
<dbReference type="PIRSF" id="PIRSF038958">
    <property type="entry name" value="PG_synth_SpoVB"/>
    <property type="match status" value="1"/>
</dbReference>
<feature type="transmembrane region" description="Helical" evidence="6">
    <location>
        <begin position="50"/>
        <end position="72"/>
    </location>
</feature>
<feature type="transmembrane region" description="Helical" evidence="6">
    <location>
        <begin position="322"/>
        <end position="341"/>
    </location>
</feature>
<feature type="transmembrane region" description="Helical" evidence="6">
    <location>
        <begin position="361"/>
        <end position="378"/>
    </location>
</feature>
<evidence type="ECO:0000256" key="2">
    <source>
        <dbReference type="ARBA" id="ARBA00022475"/>
    </source>
</evidence>
<feature type="transmembrane region" description="Helical" evidence="6">
    <location>
        <begin position="12"/>
        <end position="30"/>
    </location>
</feature>
<dbReference type="NCBIfam" id="TIGR02900">
    <property type="entry name" value="spore_V_B"/>
    <property type="match status" value="1"/>
</dbReference>
<gene>
    <name evidence="7" type="primary">spoVB_2</name>
    <name evidence="8" type="synonym">spoVB_3</name>
    <name evidence="7" type="ORF">CLTHE_29190</name>
    <name evidence="8" type="ORF">CLTHE_29540</name>
</gene>
<evidence type="ECO:0000256" key="1">
    <source>
        <dbReference type="ARBA" id="ARBA00004651"/>
    </source>
</evidence>
<evidence type="ECO:0000256" key="5">
    <source>
        <dbReference type="ARBA" id="ARBA00023136"/>
    </source>
</evidence>
<evidence type="ECO:0000256" key="6">
    <source>
        <dbReference type="SAM" id="Phobius"/>
    </source>
</evidence>
<dbReference type="OrthoDB" id="9775950at2"/>
<name>A0A1V4SQE7_9CLOT</name>
<keyword evidence="4 6" id="KW-1133">Transmembrane helix</keyword>
<dbReference type="InterPro" id="IPR024923">
    <property type="entry name" value="PG_synth_SpoVB"/>
</dbReference>
<reference evidence="7 9" key="1">
    <citation type="submission" date="2016-02" db="EMBL/GenBank/DDBJ databases">
        <title>Genome sequence of Clostridium thermobutyricum DSM 4928.</title>
        <authorList>
            <person name="Poehlein A."/>
            <person name="Daniel R."/>
        </authorList>
    </citation>
    <scope>NUCLEOTIDE SEQUENCE [LARGE SCALE GENOMIC DNA]</scope>
    <source>
        <strain evidence="7 9">DSM 4928</strain>
    </source>
</reference>
<evidence type="ECO:0000256" key="3">
    <source>
        <dbReference type="ARBA" id="ARBA00022692"/>
    </source>
</evidence>
<sequence length="498" mass="55285">MKQDNFFRNSFLLTASNIATGILGFIFSIYLSKVLGAEGMGLYNLVLPIYHLVICLMTSGIVAAISKVAAVYHNSGEHENLTKTIKTVSVFNIIWAIIIGIFVFFFAPIIAKFGVHDIRTINAIRVACPAMVFISLSNILKGYFLGTSKIKIPALIDIFEKAMRLVTIFLLLYTFKTNNLAMLVTLAYVSLAIGELQSLIFLFFYYKKCTNKLPYRPNIKTESRMQLLFNVLVISFPLCVNGFLNGIFSTLSTWVVPRRLMVAGFDYNQALGMIGKYTGMAMTLIGIPLIVVGTINTLLIPDLSQTLSQGRNYDAAMRIKKVLKIAFLLGLATTVICNLVPQNLGEIFYSRNDLGGYIKMASLSAPIYFSSVTMFGILNGLNKQGIIVRNSLIVASIELISLFIFTSIPQVNVYGFSITLFISSIVCLTINLYEVDKCLKINISIVDVIIFALISILIYLLINLFINVTKITLNTFTTLSIVAIVFAIYTYLSRFGSD</sequence>
<dbReference type="InterPro" id="IPR014249">
    <property type="entry name" value="Spore_V_B"/>
</dbReference>
<feature type="transmembrane region" description="Helical" evidence="6">
    <location>
        <begin position="123"/>
        <end position="146"/>
    </location>
</feature>
<feature type="transmembrane region" description="Helical" evidence="6">
    <location>
        <begin position="93"/>
        <end position="111"/>
    </location>
</feature>
<evidence type="ECO:0000256" key="4">
    <source>
        <dbReference type="ARBA" id="ARBA00022989"/>
    </source>
</evidence>
<evidence type="ECO:0000313" key="8">
    <source>
        <dbReference type="EMBL" id="OPX46137.1"/>
    </source>
</evidence>
<keyword evidence="3 6" id="KW-0812">Transmembrane</keyword>
<feature type="transmembrane region" description="Helical" evidence="6">
    <location>
        <begin position="472"/>
        <end position="492"/>
    </location>
</feature>
<feature type="transmembrane region" description="Helical" evidence="6">
    <location>
        <begin position="277"/>
        <end position="301"/>
    </location>
</feature>
<proteinExistence type="predicted"/>
<comment type="caution">
    <text evidence="7">The sequence shown here is derived from an EMBL/GenBank/DDBJ whole genome shotgun (WGS) entry which is preliminary data.</text>
</comment>
<feature type="transmembrane region" description="Helical" evidence="6">
    <location>
        <begin position="227"/>
        <end position="257"/>
    </location>
</feature>
<dbReference type="Pfam" id="PF01943">
    <property type="entry name" value="Polysacc_synt"/>
    <property type="match status" value="1"/>
</dbReference>
<dbReference type="RefSeq" id="WP_080024091.1">
    <property type="nucleotide sequence ID" value="NZ_LTAY01000092.1"/>
</dbReference>
<comment type="subcellular location">
    <subcellularLocation>
        <location evidence="1">Cell membrane</location>
        <topology evidence="1">Multi-pass membrane protein</topology>
    </subcellularLocation>
</comment>
<dbReference type="EMBL" id="LTAY01000092">
    <property type="protein sequence ID" value="OPX46137.1"/>
    <property type="molecule type" value="Genomic_DNA"/>
</dbReference>
<evidence type="ECO:0000313" key="7">
    <source>
        <dbReference type="EMBL" id="OPX46102.1"/>
    </source>
</evidence>